<proteinExistence type="predicted"/>
<keyword evidence="3" id="KW-1185">Reference proteome</keyword>
<evidence type="ECO:0000256" key="1">
    <source>
        <dbReference type="SAM" id="MobiDB-lite"/>
    </source>
</evidence>
<dbReference type="GO" id="GO:0030490">
    <property type="term" value="P:maturation of SSU-rRNA"/>
    <property type="evidence" value="ECO:0007669"/>
    <property type="project" value="InterPro"/>
</dbReference>
<dbReference type="Proteomes" id="UP000886653">
    <property type="component" value="Unassembled WGS sequence"/>
</dbReference>
<sequence>MIPPFTISSHPAFPESAQKSHTHPTSLHPQSLATKPVLRFLRSGDKKQKLNSSSESSQVITTVPAEGWSIHNVSTQTVLSSQKLSPHLALSAPCVAVSIPKAIDPVLHEPTESSSSLKKLSKPRLRYVYGAVASSPAHPPGPVNEGRTVWVWIEAEVSGGYGERLPSTSTGPETESGVNLIKEFESRVQMIHVIPTHTSKPQHGQQNPSYNPIVRIVVLLETGHLALCDQDLSIIMTCRSSSSAFKTPSLTQQPTTPTSSPHGLLRIQALEFMDEHQSSATLSHSLRPYIRSSTSILLYVTRAHPVWCQIPDESATNLQLPNGPTKKRKPGLVVNTPAQKSAPQLSHYSNLQIDVYEFAMDHIQPFGNLTSKEDLFDLAIGAHGWLTILGCDQLLKTYQLAPATQTMNENLLSPRTLSLISHVKFPPLDISPCFTVKGAGPKLNPLPTLLPQHLTTPIVILLMPHSTSPKDTASSCLCLMIDLYHRAVLHSHHSSWPSLQSQETSPHSPTNPGKPFMISSELSSLYDPAYVYMAQSGVGRRLVQAFQLPKSSPSGPTWADVLDPAVVKATATWIRSATTTSDTTMALEIVSDEKSLPDMLLDALPLVERELEPSESRDEQIQQLSTMVKRINEAWHQTPESSGAWDSLTVGMAEEAWNEWLKQQADWATQVAKRKLQPPQPRQSRSILASGPNRIIPPPNRTEVLRAPVESAGKMELDDTKVEPIEKKEKEGDQDLTTHEEKKVKEKRVKKSPKLIQITLTKAFVQTLLKMCLGRFIVTNSESTKEIEEGNLSVVKPTMMSGVYPSKIVSTLLKMTLVEDDMISGGVFVALRRAIDWVNINTAISQMIDIREQQLVETICEVVDFDSKLIVSETTTFTGPEDLGKQSHLRPLLAKIVSQPLSPKALRKALQTSMSIETLFVILKVLDDWIKWWVSIGISNPRSGGSGGDDHTPKLVLDQKISEIGLKMDPDRLRRTLEEKESRKGRRCKAEKIDGVTIPPLEQIVDFVTCCLDSHFIGLIQFRPSHLTLDSILKNISSQINLTQQLLLLNGSLDKFNDQVDKRKKMINKKKKKKKKEDHHKMGLLIDGKGRSKGLGVQVGGRGGGSKKDQSKINKRKEMWEANMALGDYSIEKFVF</sequence>
<dbReference type="InterPro" id="IPR042859">
    <property type="entry name" value="NOL11"/>
</dbReference>
<feature type="compositionally biased region" description="Basic and acidic residues" evidence="1">
    <location>
        <begin position="713"/>
        <end position="744"/>
    </location>
</feature>
<gene>
    <name evidence="2" type="ORF">CROQUDRAFT_724967</name>
</gene>
<reference evidence="2" key="1">
    <citation type="submission" date="2013-11" db="EMBL/GenBank/DDBJ databases">
        <title>Genome sequence of the fusiform rust pathogen reveals effectors for host alternation and coevolution with pine.</title>
        <authorList>
            <consortium name="DOE Joint Genome Institute"/>
            <person name="Smith K."/>
            <person name="Pendleton A."/>
            <person name="Kubisiak T."/>
            <person name="Anderson C."/>
            <person name="Salamov A."/>
            <person name="Aerts A."/>
            <person name="Riley R."/>
            <person name="Clum A."/>
            <person name="Lindquist E."/>
            <person name="Ence D."/>
            <person name="Campbell M."/>
            <person name="Kronenberg Z."/>
            <person name="Feau N."/>
            <person name="Dhillon B."/>
            <person name="Hamelin R."/>
            <person name="Burleigh J."/>
            <person name="Smith J."/>
            <person name="Yandell M."/>
            <person name="Nelson C."/>
            <person name="Grigoriev I."/>
            <person name="Davis J."/>
        </authorList>
    </citation>
    <scope>NUCLEOTIDE SEQUENCE</scope>
    <source>
        <strain evidence="2">G11</strain>
    </source>
</reference>
<feature type="compositionally biased region" description="Polar residues" evidence="1">
    <location>
        <begin position="17"/>
        <end position="33"/>
    </location>
</feature>
<dbReference type="AlphaFoldDB" id="A0A9P6T846"/>
<feature type="region of interest" description="Disordered" evidence="1">
    <location>
        <begin position="671"/>
        <end position="745"/>
    </location>
</feature>
<dbReference type="PANTHER" id="PTHR15633:SF2">
    <property type="entry name" value="NUCLEOLAR PROTEIN 11"/>
    <property type="match status" value="1"/>
</dbReference>
<dbReference type="OrthoDB" id="4349954at2759"/>
<evidence type="ECO:0000313" key="3">
    <source>
        <dbReference type="Proteomes" id="UP000886653"/>
    </source>
</evidence>
<name>A0A9P6T846_9BASI</name>
<protein>
    <submittedName>
        <fullName evidence="2">Uncharacterized protein</fullName>
    </submittedName>
</protein>
<accession>A0A9P6T846</accession>
<comment type="caution">
    <text evidence="2">The sequence shown here is derived from an EMBL/GenBank/DDBJ whole genome shotgun (WGS) entry which is preliminary data.</text>
</comment>
<dbReference type="PANTHER" id="PTHR15633">
    <property type="entry name" value="NUCLEOLAR PROTEIN 11"/>
    <property type="match status" value="1"/>
</dbReference>
<feature type="region of interest" description="Disordered" evidence="1">
    <location>
        <begin position="1"/>
        <end position="33"/>
    </location>
</feature>
<organism evidence="2 3">
    <name type="scientific">Cronartium quercuum f. sp. fusiforme G11</name>
    <dbReference type="NCBI Taxonomy" id="708437"/>
    <lineage>
        <taxon>Eukaryota</taxon>
        <taxon>Fungi</taxon>
        <taxon>Dikarya</taxon>
        <taxon>Basidiomycota</taxon>
        <taxon>Pucciniomycotina</taxon>
        <taxon>Pucciniomycetes</taxon>
        <taxon>Pucciniales</taxon>
        <taxon>Coleosporiaceae</taxon>
        <taxon>Cronartium</taxon>
    </lineage>
</organism>
<evidence type="ECO:0000313" key="2">
    <source>
        <dbReference type="EMBL" id="KAG0142717.1"/>
    </source>
</evidence>
<feature type="region of interest" description="Disordered" evidence="1">
    <location>
        <begin position="1088"/>
        <end position="1113"/>
    </location>
</feature>
<dbReference type="EMBL" id="MU167340">
    <property type="protein sequence ID" value="KAG0142717.1"/>
    <property type="molecule type" value="Genomic_DNA"/>
</dbReference>
<dbReference type="GO" id="GO:0003723">
    <property type="term" value="F:RNA binding"/>
    <property type="evidence" value="ECO:0007669"/>
    <property type="project" value="TreeGrafter"/>
</dbReference>
<dbReference type="GO" id="GO:0005730">
    <property type="term" value="C:nucleolus"/>
    <property type="evidence" value="ECO:0007669"/>
    <property type="project" value="TreeGrafter"/>
</dbReference>